<dbReference type="Proteomes" id="UP000321891">
    <property type="component" value="Unassembled WGS sequence"/>
</dbReference>
<reference evidence="1 3" key="1">
    <citation type="submission" date="2012-11" db="EMBL/GenBank/DDBJ databases">
        <title>Whole genome sequence of Acetobacter cibinongensis 4H-1.</title>
        <authorList>
            <person name="Azuma Y."/>
            <person name="Higashiura N."/>
            <person name="Hirakawa H."/>
            <person name="Matsushita K."/>
        </authorList>
    </citation>
    <scope>NUCLEOTIDE SEQUENCE [LARGE SCALE GENOMIC DNA]</scope>
    <source>
        <strain evidence="1 3">4H-1</strain>
    </source>
</reference>
<dbReference type="EMBL" id="BJVU01000001">
    <property type="protein sequence ID" value="GEL57401.1"/>
    <property type="molecule type" value="Genomic_DNA"/>
</dbReference>
<accession>A0A6N3SJA4</accession>
<sequence length="59" mass="6978">MLIFDLYAFMQGKTYHVSKVYNDFYIKHTISVDQYVASVKTEQNNNIYLSVQPDPKEKN</sequence>
<evidence type="ECO:0000313" key="3">
    <source>
        <dbReference type="Proteomes" id="UP000032671"/>
    </source>
</evidence>
<name>A0A0D6N6C1_9PROT</name>
<proteinExistence type="predicted"/>
<dbReference type="Proteomes" id="UP000032671">
    <property type="component" value="Unassembled WGS sequence"/>
</dbReference>
<evidence type="ECO:0000313" key="1">
    <source>
        <dbReference type="EMBL" id="GAN61509.1"/>
    </source>
</evidence>
<dbReference type="EMBL" id="BAMV01000030">
    <property type="protein sequence ID" value="GAN61509.1"/>
    <property type="molecule type" value="Genomic_DNA"/>
</dbReference>
<evidence type="ECO:0000313" key="4">
    <source>
        <dbReference type="Proteomes" id="UP000321891"/>
    </source>
</evidence>
<keyword evidence="4" id="KW-1185">Reference proteome</keyword>
<evidence type="ECO:0000313" key="2">
    <source>
        <dbReference type="EMBL" id="GEL57401.1"/>
    </source>
</evidence>
<protein>
    <submittedName>
        <fullName evidence="1">Uncharacterized protein</fullName>
    </submittedName>
</protein>
<comment type="caution">
    <text evidence="1">The sequence shown here is derived from an EMBL/GenBank/DDBJ whole genome shotgun (WGS) entry which is preliminary data.</text>
</comment>
<organism evidence="1 3">
    <name type="scientific">Acetobacter cibinongensis</name>
    <dbReference type="NCBI Taxonomy" id="146475"/>
    <lineage>
        <taxon>Bacteria</taxon>
        <taxon>Pseudomonadati</taxon>
        <taxon>Pseudomonadota</taxon>
        <taxon>Alphaproteobacteria</taxon>
        <taxon>Acetobacterales</taxon>
        <taxon>Acetobacteraceae</taxon>
        <taxon>Acetobacter</taxon>
    </lineage>
</organism>
<dbReference type="AlphaFoldDB" id="A0A0D6N6C1"/>
<reference evidence="2 4" key="2">
    <citation type="submission" date="2019-07" db="EMBL/GenBank/DDBJ databases">
        <title>Whole genome shotgun sequence of Acetobacter cibinongensis NBRC 16605.</title>
        <authorList>
            <person name="Hosoyama A."/>
            <person name="Uohara A."/>
            <person name="Ohji S."/>
            <person name="Ichikawa N."/>
        </authorList>
    </citation>
    <scope>NUCLEOTIDE SEQUENCE [LARGE SCALE GENOMIC DNA]</scope>
    <source>
        <strain evidence="2 4">NBRC 16605</strain>
    </source>
</reference>
<accession>A0A0D6N6C1</accession>
<gene>
    <name evidence="1" type="ORF">Abci_030_003</name>
    <name evidence="2" type="ORF">ACI01nite_00030</name>
</gene>